<dbReference type="PANTHER" id="PTHR21325">
    <property type="entry name" value="PHOSPHOLIPASE B, PLB1"/>
    <property type="match status" value="1"/>
</dbReference>
<dbReference type="EMBL" id="BTSX01000002">
    <property type="protein sequence ID" value="GMS84712.1"/>
    <property type="molecule type" value="Genomic_DNA"/>
</dbReference>
<reference evidence="2" key="1">
    <citation type="submission" date="2023-10" db="EMBL/GenBank/DDBJ databases">
        <title>Genome assembly of Pristionchus species.</title>
        <authorList>
            <person name="Yoshida K."/>
            <person name="Sommer R.J."/>
        </authorList>
    </citation>
    <scope>NUCLEOTIDE SEQUENCE</scope>
    <source>
        <strain evidence="2">RS0144</strain>
    </source>
</reference>
<dbReference type="InterPro" id="IPR038885">
    <property type="entry name" value="PLB1"/>
</dbReference>
<evidence type="ECO:0000313" key="3">
    <source>
        <dbReference type="Proteomes" id="UP001432027"/>
    </source>
</evidence>
<feature type="signal peptide" evidence="1">
    <location>
        <begin position="1"/>
        <end position="16"/>
    </location>
</feature>
<dbReference type="GO" id="GO:0004620">
    <property type="term" value="F:phospholipase activity"/>
    <property type="evidence" value="ECO:0007669"/>
    <property type="project" value="InterPro"/>
</dbReference>
<dbReference type="Proteomes" id="UP001432027">
    <property type="component" value="Unassembled WGS sequence"/>
</dbReference>
<dbReference type="SUPFAM" id="SSF52266">
    <property type="entry name" value="SGNH hydrolase"/>
    <property type="match status" value="1"/>
</dbReference>
<dbReference type="FunFam" id="3.40.50.1110:FF:000017">
    <property type="entry name" value="Protein CBG05119"/>
    <property type="match status" value="1"/>
</dbReference>
<protein>
    <recommendedName>
        <fullName evidence="4">Lipase</fullName>
    </recommendedName>
</protein>
<dbReference type="AlphaFoldDB" id="A0AAV5SPK9"/>
<keyword evidence="3" id="KW-1185">Reference proteome</keyword>
<accession>A0AAV5SPK9</accession>
<feature type="chain" id="PRO_5043495749" description="Lipase" evidence="1">
    <location>
        <begin position="17"/>
        <end position="370"/>
    </location>
</feature>
<keyword evidence="1" id="KW-0732">Signal</keyword>
<gene>
    <name evidence="2" type="ORF">PENTCL1PPCAC_6887</name>
</gene>
<dbReference type="CDD" id="cd01824">
    <property type="entry name" value="Phospholipase_B_like"/>
    <property type="match status" value="1"/>
</dbReference>
<evidence type="ECO:0000256" key="1">
    <source>
        <dbReference type="SAM" id="SignalP"/>
    </source>
</evidence>
<name>A0AAV5SPK9_9BILA</name>
<evidence type="ECO:0000313" key="2">
    <source>
        <dbReference type="EMBL" id="GMS84712.1"/>
    </source>
</evidence>
<dbReference type="InterPro" id="IPR035547">
    <property type="entry name" value="Phospholipase_B"/>
</dbReference>
<dbReference type="InterPro" id="IPR001087">
    <property type="entry name" value="GDSL"/>
</dbReference>
<dbReference type="GO" id="GO:0006644">
    <property type="term" value="P:phospholipid metabolic process"/>
    <property type="evidence" value="ECO:0007669"/>
    <property type="project" value="TreeGrafter"/>
</dbReference>
<organism evidence="2 3">
    <name type="scientific">Pristionchus entomophagus</name>
    <dbReference type="NCBI Taxonomy" id="358040"/>
    <lineage>
        <taxon>Eukaryota</taxon>
        <taxon>Metazoa</taxon>
        <taxon>Ecdysozoa</taxon>
        <taxon>Nematoda</taxon>
        <taxon>Chromadorea</taxon>
        <taxon>Rhabditida</taxon>
        <taxon>Rhabditina</taxon>
        <taxon>Diplogasteromorpha</taxon>
        <taxon>Diplogasteroidea</taxon>
        <taxon>Neodiplogasteridae</taxon>
        <taxon>Pristionchus</taxon>
    </lineage>
</organism>
<proteinExistence type="predicted"/>
<dbReference type="PANTHER" id="PTHR21325:SF31">
    <property type="entry name" value="GH22081P-RELATED"/>
    <property type="match status" value="1"/>
</dbReference>
<comment type="caution">
    <text evidence="2">The sequence shown here is derived from an EMBL/GenBank/DDBJ whole genome shotgun (WGS) entry which is preliminary data.</text>
</comment>
<dbReference type="InterPro" id="IPR036514">
    <property type="entry name" value="SGNH_hydro_sf"/>
</dbReference>
<dbReference type="Gene3D" id="3.40.50.1110">
    <property type="entry name" value="SGNH hydrolase"/>
    <property type="match status" value="1"/>
</dbReference>
<evidence type="ECO:0008006" key="4">
    <source>
        <dbReference type="Google" id="ProtNLM"/>
    </source>
</evidence>
<feature type="non-terminal residue" evidence="2">
    <location>
        <position position="1"/>
    </location>
</feature>
<sequence>SVIALFSLLSIVNGLADMGMPGWNCSPDLMKKSKSIPKSVHSLRPADIEIVGALGDSLTAANGAGAEHNDILGVAIQYRGLTFSVGGDMTLDEHISMANILKKFNPNLFGYSIKTGSANVWETAHLNTGIPGAHSGDMMEQANDLVRRLKEHPELDYTNQWKLIHIFIGGNDMCGWCTHLDSATADNYRDNIRRAVQVLQKELPKTIVVLTGMVDISLLRRADADHQFCKKIHKSECGCEVNPDVTDEMLTNEAKLYMQKEQELQDSGEFDTNDDFTLILQPFFEGVTDICRNPDGTPNMDFFAPDCFHFGAYGHAIVGKNLWNNMLQPVGSKTVANFTDTGNPLLCPEPSCPFIRTTKNSVNCNQYMTD</sequence>
<dbReference type="Pfam" id="PF00657">
    <property type="entry name" value="Lipase_GDSL"/>
    <property type="match status" value="1"/>
</dbReference>